<evidence type="ECO:0000313" key="2">
    <source>
        <dbReference type="EMBL" id="MCD7470410.1"/>
    </source>
</evidence>
<name>A0ABS8THT2_DATST</name>
<dbReference type="EMBL" id="JACEIK010001564">
    <property type="protein sequence ID" value="MCD7470410.1"/>
    <property type="molecule type" value="Genomic_DNA"/>
</dbReference>
<comment type="caution">
    <text evidence="2">The sequence shown here is derived from an EMBL/GenBank/DDBJ whole genome shotgun (WGS) entry which is preliminary data.</text>
</comment>
<feature type="domain" description="DUF7610" evidence="1">
    <location>
        <begin position="8"/>
        <end position="84"/>
    </location>
</feature>
<dbReference type="Pfam" id="PF24583">
    <property type="entry name" value="DUF7610"/>
    <property type="match status" value="1"/>
</dbReference>
<evidence type="ECO:0000259" key="1">
    <source>
        <dbReference type="Pfam" id="PF24583"/>
    </source>
</evidence>
<accession>A0ABS8THT2</accession>
<organism evidence="2 3">
    <name type="scientific">Datura stramonium</name>
    <name type="common">Jimsonweed</name>
    <name type="synonym">Common thornapple</name>
    <dbReference type="NCBI Taxonomy" id="4076"/>
    <lineage>
        <taxon>Eukaryota</taxon>
        <taxon>Viridiplantae</taxon>
        <taxon>Streptophyta</taxon>
        <taxon>Embryophyta</taxon>
        <taxon>Tracheophyta</taxon>
        <taxon>Spermatophyta</taxon>
        <taxon>Magnoliopsida</taxon>
        <taxon>eudicotyledons</taxon>
        <taxon>Gunneridae</taxon>
        <taxon>Pentapetalae</taxon>
        <taxon>asterids</taxon>
        <taxon>lamiids</taxon>
        <taxon>Solanales</taxon>
        <taxon>Solanaceae</taxon>
        <taxon>Solanoideae</taxon>
        <taxon>Datureae</taxon>
        <taxon>Datura</taxon>
    </lineage>
</organism>
<evidence type="ECO:0000313" key="3">
    <source>
        <dbReference type="Proteomes" id="UP000823775"/>
    </source>
</evidence>
<dbReference type="InterPro" id="IPR056029">
    <property type="entry name" value="DUF7610"/>
</dbReference>
<dbReference type="Proteomes" id="UP000823775">
    <property type="component" value="Unassembled WGS sequence"/>
</dbReference>
<reference evidence="2 3" key="1">
    <citation type="journal article" date="2021" name="BMC Genomics">
        <title>Datura genome reveals duplications of psychoactive alkaloid biosynthetic genes and high mutation rate following tissue culture.</title>
        <authorList>
            <person name="Rajewski A."/>
            <person name="Carter-House D."/>
            <person name="Stajich J."/>
            <person name="Litt A."/>
        </authorList>
    </citation>
    <scope>NUCLEOTIDE SEQUENCE [LARGE SCALE GENOMIC DNA]</scope>
    <source>
        <strain evidence="2">AR-01</strain>
    </source>
</reference>
<proteinExistence type="predicted"/>
<gene>
    <name evidence="2" type="ORF">HAX54_010278</name>
</gene>
<sequence>MTKRYGILRKKLEKLESDLHLLFTFPPDTATHEILSRGIEQQLEFLNHLLAAEIASCPSKPRHLRHITRRLHELETAFLHWDDYRNINDDHDAAASVCSCSESCLNEDREAAVERDFAGSPVNYDVPEDSPVKGVEYEEEVDGEGKAAYRSAELSASSVFCGMANTPYLYSFRSSSPCLELHFRNSTGYAGKPPISVTLISESLRADRCSLA</sequence>
<keyword evidence="3" id="KW-1185">Reference proteome</keyword>
<protein>
    <recommendedName>
        <fullName evidence="1">DUF7610 domain-containing protein</fullName>
    </recommendedName>
</protein>